<name>A0A372EIJ5_9BURK</name>
<protein>
    <submittedName>
        <fullName evidence="1">DUF192 domain-containing protein</fullName>
    </submittedName>
</protein>
<reference evidence="1 2" key="1">
    <citation type="submission" date="2018-08" db="EMBL/GenBank/DDBJ databases">
        <title>Hydrogenophaga sp. LA-38 isolated from sludge.</title>
        <authorList>
            <person name="Im W.-T."/>
        </authorList>
    </citation>
    <scope>NUCLEOTIDE SEQUENCE [LARGE SCALE GENOMIC DNA]</scope>
    <source>
        <strain evidence="1 2">LA-38</strain>
    </source>
</reference>
<gene>
    <name evidence="1" type="ORF">DY262_13765</name>
</gene>
<dbReference type="InterPro" id="IPR038695">
    <property type="entry name" value="Saro_0823-like_sf"/>
</dbReference>
<evidence type="ECO:0000313" key="1">
    <source>
        <dbReference type="EMBL" id="RFP78363.1"/>
    </source>
</evidence>
<comment type="caution">
    <text evidence="1">The sequence shown here is derived from an EMBL/GenBank/DDBJ whole genome shotgun (WGS) entry which is preliminary data.</text>
</comment>
<dbReference type="AlphaFoldDB" id="A0A372EIJ5"/>
<dbReference type="EMBL" id="QVLS01000007">
    <property type="protein sequence ID" value="RFP78363.1"/>
    <property type="molecule type" value="Genomic_DNA"/>
</dbReference>
<dbReference type="PANTHER" id="PTHR37953">
    <property type="entry name" value="UPF0127 PROTEIN MJ1496"/>
    <property type="match status" value="1"/>
</dbReference>
<keyword evidence="2" id="KW-1185">Reference proteome</keyword>
<dbReference type="PANTHER" id="PTHR37953:SF1">
    <property type="entry name" value="UPF0127 PROTEIN MJ1496"/>
    <property type="match status" value="1"/>
</dbReference>
<dbReference type="RefSeq" id="WP_116959612.1">
    <property type="nucleotide sequence ID" value="NZ_QVLS01000007.1"/>
</dbReference>
<dbReference type="Gene3D" id="2.60.120.1140">
    <property type="entry name" value="Protein of unknown function DUF192"/>
    <property type="match status" value="1"/>
</dbReference>
<dbReference type="Pfam" id="PF02643">
    <property type="entry name" value="DUF192"/>
    <property type="match status" value="1"/>
</dbReference>
<evidence type="ECO:0000313" key="2">
    <source>
        <dbReference type="Proteomes" id="UP000261931"/>
    </source>
</evidence>
<dbReference type="InterPro" id="IPR003795">
    <property type="entry name" value="DUF192"/>
</dbReference>
<sequence length="134" mass="14906">MTHHRHTRDAVLHTATGEYSLRVRVADTFLSRLRGLMFAPPLPANEALLLMRCASVHTGFMRCPVDVLYLEASGVVARCVAGLRPWHLSLGGFMAEARGRHTLELAEGSIHRFGVRRGDRLEHGLFRGAPGVRR</sequence>
<organism evidence="1 2">
    <name type="scientific">Hydrogenophaga borbori</name>
    <dbReference type="NCBI Taxonomy" id="2294117"/>
    <lineage>
        <taxon>Bacteria</taxon>
        <taxon>Pseudomonadati</taxon>
        <taxon>Pseudomonadota</taxon>
        <taxon>Betaproteobacteria</taxon>
        <taxon>Burkholderiales</taxon>
        <taxon>Comamonadaceae</taxon>
        <taxon>Hydrogenophaga</taxon>
    </lineage>
</organism>
<accession>A0A372EIJ5</accession>
<dbReference type="Proteomes" id="UP000261931">
    <property type="component" value="Unassembled WGS sequence"/>
</dbReference>
<proteinExistence type="predicted"/>